<dbReference type="AlphaFoldDB" id="A0A9E7FDF1"/>
<dbReference type="InterPro" id="IPR000300">
    <property type="entry name" value="IPPc"/>
</dbReference>
<dbReference type="Pfam" id="PF23754">
    <property type="entry name" value="Beta-prop_IP5PC_F"/>
    <property type="match status" value="1"/>
</dbReference>
<evidence type="ECO:0000256" key="7">
    <source>
        <dbReference type="ARBA" id="ARBA00022842"/>
    </source>
</evidence>
<dbReference type="Gene3D" id="3.60.10.10">
    <property type="entry name" value="Endonuclease/exonuclease/phosphatase"/>
    <property type="match status" value="1"/>
</dbReference>
<protein>
    <submittedName>
        <fullName evidence="11">Type I inositol-1,4,5-trisphosphate 5-phosphatase</fullName>
    </submittedName>
</protein>
<dbReference type="Pfam" id="PF23755">
    <property type="entry name" value="Ig-like_IP5PC_F"/>
    <property type="match status" value="1"/>
</dbReference>
<dbReference type="InterPro" id="IPR056455">
    <property type="entry name" value="Ig-like_IP5PC_F"/>
</dbReference>
<evidence type="ECO:0000256" key="8">
    <source>
        <dbReference type="ARBA" id="ARBA00022843"/>
    </source>
</evidence>
<feature type="region of interest" description="Disordered" evidence="9">
    <location>
        <begin position="26"/>
        <end position="115"/>
    </location>
</feature>
<evidence type="ECO:0000256" key="4">
    <source>
        <dbReference type="ARBA" id="ARBA00022723"/>
    </source>
</evidence>
<keyword evidence="12" id="KW-1185">Reference proteome</keyword>
<dbReference type="FunFam" id="3.60.10.10:FF:000011">
    <property type="entry name" value="Type II inositol polyphosphate 5-phosphatase 15"/>
    <property type="match status" value="1"/>
</dbReference>
<keyword evidence="7" id="KW-0460">Magnesium</keyword>
<dbReference type="Proteomes" id="UP001055439">
    <property type="component" value="Chromosome 3"/>
</dbReference>
<dbReference type="CDD" id="cd09074">
    <property type="entry name" value="INPP5c"/>
    <property type="match status" value="1"/>
</dbReference>
<evidence type="ECO:0000256" key="2">
    <source>
        <dbReference type="ARBA" id="ARBA00010768"/>
    </source>
</evidence>
<evidence type="ECO:0000259" key="10">
    <source>
        <dbReference type="SMART" id="SM00128"/>
    </source>
</evidence>
<dbReference type="GO" id="GO:0046856">
    <property type="term" value="P:phosphatidylinositol dephosphorylation"/>
    <property type="evidence" value="ECO:0007669"/>
    <property type="project" value="InterPro"/>
</dbReference>
<dbReference type="InterPro" id="IPR046985">
    <property type="entry name" value="IP5"/>
</dbReference>
<dbReference type="EMBL" id="CP097505">
    <property type="protein sequence ID" value="URD94249.1"/>
    <property type="molecule type" value="Genomic_DNA"/>
</dbReference>
<evidence type="ECO:0000256" key="3">
    <source>
        <dbReference type="ARBA" id="ARBA00022499"/>
    </source>
</evidence>
<dbReference type="Gene3D" id="2.130.10.10">
    <property type="entry name" value="YVTN repeat-like/Quinoprotein amine dehydrogenase"/>
    <property type="match status" value="1"/>
</dbReference>
<comment type="similarity">
    <text evidence="2">Belongs to the inositol polyphosphate 5-phosphatase family.</text>
</comment>
<evidence type="ECO:0000313" key="11">
    <source>
        <dbReference type="EMBL" id="URD94249.1"/>
    </source>
</evidence>
<comment type="cofactor">
    <cofactor evidence="1">
        <name>Mg(2+)</name>
        <dbReference type="ChEBI" id="CHEBI:18420"/>
    </cofactor>
</comment>
<dbReference type="OrthoDB" id="1925875at2759"/>
<evidence type="ECO:0000256" key="1">
    <source>
        <dbReference type="ARBA" id="ARBA00001946"/>
    </source>
</evidence>
<dbReference type="GO" id="GO:0046872">
    <property type="term" value="F:metal ion binding"/>
    <property type="evidence" value="ECO:0007669"/>
    <property type="project" value="UniProtKB-KW"/>
</dbReference>
<evidence type="ECO:0000256" key="9">
    <source>
        <dbReference type="SAM" id="MobiDB-lite"/>
    </source>
</evidence>
<keyword evidence="6" id="KW-0378">Hydrolase</keyword>
<evidence type="ECO:0000256" key="6">
    <source>
        <dbReference type="ARBA" id="ARBA00022801"/>
    </source>
</evidence>
<dbReference type="SUPFAM" id="SSF101908">
    <property type="entry name" value="Putative isomerase YbhE"/>
    <property type="match status" value="1"/>
</dbReference>
<sequence length="1124" mass="123790">MDRGSAEGDEEDWSFITNSFAAVAATAAATKPPSQPHPHDGQTALGYESPGAPAVAADPIAFRRLSLDNPPPPTAAATSRSYAFSQPNLPPPIPPLSDSGAHGPPPSDPRLSGSLSEFTGMAVRHGIFRPPTRAPVHPGRPPSIELRPHPLRETQVGCFIRTIAGSTSQIWAGTENGVRVWNLSDVFEGFGRGGFASWKPERGDEESVPFRESSFTYPTICLVVDSDRGFVWSGHKDGRIRIWRVEQPESKNSAPERGNLAECLSWLAHRSPVLSMAITSHGELWSGTEGGVIKAWSCKAIYNCFTLRKDERHMASLLIERSSVDLRSLVTVGGVCSLPTADIRYLLSDNFSSKVWSSSCLLFALWDSHTKELLKVFNIDGQVETRFDTFQVQDSHGEGDAKMNFFSTSKKAISFLQRSRHALLEAADAVKKAAVKGAFGDDCRRMEALTISVDGIIWTGCANGLLIQWDGYGHRLREGQYHSSSIQCLCSFGTRLWVGYMDGMMQVMNLDGKLLGGWIAHSSPIINMVVVGPYIFTLANHGGIRGWYVTSPGPLDSLLQLELTNNNASYTRLANVRILAGTWNVGRERAYNDSLMSWLGSATPEVGLIVVGLQEVEMGAGFLAMAAAKETVGLEGSANGHWWLDAIGEVLVEGTLFERIGSRQLAGLLIAVWARKSLRPFIGDVDAAAVPCGFGHAIGNKGAVALRMRIYDRKICFINCHFAAHLEALNRRNADFDHVFWTMTFSPSSNGHNTAAAGASSVYPHRGGNANIDRTPELSEADMVVFLGDLNYRLQGITYEEARYLISQRRLELLTEKDQLRAEMKAGRVFQGFREGVIKFPPTYKFEKHLTGPSDSIDAEAKISQSFVGYDSSEKKRIPAWCDRILYRDSCCDSRTECSLACPVVSSICMYDSCMDVTGSDHKPVKCILNVDIAHVDELTRRQEFGEIVFSNEKVRRLIDDFGNVPETTFSSNNITLQGNDIAVLRITNKCRRDGAVFQFFCRSQSAVKESEQASEHNSSRDPFGFPNWLEVTPRTGIIKPGKTVEASLWHQNIDAVDEFTGRSHKTQQNNNDSGDKVAVLKVRITGNYPTESKSYEIHVSHCSSGNRYVESRGVARWSPPNLI</sequence>
<accession>A0A9E7FDF1</accession>
<dbReference type="InterPro" id="IPR015943">
    <property type="entry name" value="WD40/YVTN_repeat-like_dom_sf"/>
</dbReference>
<feature type="domain" description="Inositol polyphosphate-related phosphatase" evidence="10">
    <location>
        <begin position="574"/>
        <end position="937"/>
    </location>
</feature>
<dbReference type="PANTHER" id="PTHR11200:SF300">
    <property type="entry name" value="TYPE II INOSITOL 1,4,5-TRISPHOSPHATE 5-PHOSPHATASE"/>
    <property type="match status" value="1"/>
</dbReference>
<dbReference type="InterPro" id="IPR001680">
    <property type="entry name" value="WD40_rpt"/>
</dbReference>
<keyword evidence="3" id="KW-1017">Isopeptide bond</keyword>
<proteinExistence type="inferred from homology"/>
<dbReference type="SUPFAM" id="SSF56219">
    <property type="entry name" value="DNase I-like"/>
    <property type="match status" value="1"/>
</dbReference>
<dbReference type="SMART" id="SM00128">
    <property type="entry name" value="IPPc"/>
    <property type="match status" value="1"/>
</dbReference>
<dbReference type="PANTHER" id="PTHR11200">
    <property type="entry name" value="INOSITOL 5-PHOSPHATASE"/>
    <property type="match status" value="1"/>
</dbReference>
<gene>
    <name evidence="11" type="ORF">MUK42_00368</name>
</gene>
<dbReference type="InterPro" id="IPR036691">
    <property type="entry name" value="Endo/exonu/phosph_ase_sf"/>
</dbReference>
<evidence type="ECO:0000313" key="12">
    <source>
        <dbReference type="Proteomes" id="UP001055439"/>
    </source>
</evidence>
<evidence type="ECO:0000256" key="5">
    <source>
        <dbReference type="ARBA" id="ARBA00022737"/>
    </source>
</evidence>
<organism evidence="11 12">
    <name type="scientific">Musa troglodytarum</name>
    <name type="common">fe'i banana</name>
    <dbReference type="NCBI Taxonomy" id="320322"/>
    <lineage>
        <taxon>Eukaryota</taxon>
        <taxon>Viridiplantae</taxon>
        <taxon>Streptophyta</taxon>
        <taxon>Embryophyta</taxon>
        <taxon>Tracheophyta</taxon>
        <taxon>Spermatophyta</taxon>
        <taxon>Magnoliopsida</taxon>
        <taxon>Liliopsida</taxon>
        <taxon>Zingiberales</taxon>
        <taxon>Musaceae</taxon>
        <taxon>Musa</taxon>
    </lineage>
</organism>
<dbReference type="Pfam" id="PF22669">
    <property type="entry name" value="Exo_endo_phos2"/>
    <property type="match status" value="1"/>
</dbReference>
<keyword evidence="4" id="KW-0479">Metal-binding</keyword>
<feature type="region of interest" description="Disordered" evidence="9">
    <location>
        <begin position="128"/>
        <end position="148"/>
    </location>
</feature>
<reference evidence="11" key="1">
    <citation type="submission" date="2022-05" db="EMBL/GenBank/DDBJ databases">
        <title>The Musa troglodytarum L. genome provides insights into the mechanism of non-climacteric behaviour and enrichment of carotenoids.</title>
        <authorList>
            <person name="Wang J."/>
        </authorList>
    </citation>
    <scope>NUCLEOTIDE SEQUENCE</scope>
    <source>
        <tissue evidence="11">Leaf</tissue>
    </source>
</reference>
<keyword evidence="5" id="KW-0677">Repeat</keyword>
<dbReference type="InterPro" id="IPR056454">
    <property type="entry name" value="Beta-prop_IP5PC_F"/>
</dbReference>
<dbReference type="SMART" id="SM00320">
    <property type="entry name" value="WD40"/>
    <property type="match status" value="3"/>
</dbReference>
<name>A0A9E7FDF1_9LILI</name>
<dbReference type="GO" id="GO:0009846">
    <property type="term" value="P:pollen germination"/>
    <property type="evidence" value="ECO:0007669"/>
    <property type="project" value="UniProtKB-ARBA"/>
</dbReference>
<dbReference type="GO" id="GO:0004439">
    <property type="term" value="F:phosphatidylinositol-4,5-bisphosphate 5-phosphatase activity"/>
    <property type="evidence" value="ECO:0007669"/>
    <property type="project" value="TreeGrafter"/>
</dbReference>
<keyword evidence="8" id="KW-0832">Ubl conjugation</keyword>